<evidence type="ECO:0000256" key="4">
    <source>
        <dbReference type="ARBA" id="ARBA00022106"/>
    </source>
</evidence>
<gene>
    <name evidence="13" type="primary">vmrA</name>
    <name evidence="14" type="ORF">BTO23_12805</name>
    <name evidence="13" type="ORF">GCM10007855_07390</name>
</gene>
<evidence type="ECO:0000256" key="9">
    <source>
        <dbReference type="ARBA" id="ARBA00023136"/>
    </source>
</evidence>
<evidence type="ECO:0000313" key="13">
    <source>
        <dbReference type="EMBL" id="GLR73865.1"/>
    </source>
</evidence>
<feature type="transmembrane region" description="Helical" evidence="12">
    <location>
        <begin position="316"/>
        <end position="335"/>
    </location>
</feature>
<evidence type="ECO:0000256" key="10">
    <source>
        <dbReference type="ARBA" id="ARBA00023251"/>
    </source>
</evidence>
<feature type="transmembrane region" description="Helical" evidence="12">
    <location>
        <begin position="387"/>
        <end position="408"/>
    </location>
</feature>
<evidence type="ECO:0000256" key="5">
    <source>
        <dbReference type="ARBA" id="ARBA00022448"/>
    </source>
</evidence>
<reference evidence="13" key="1">
    <citation type="journal article" date="2014" name="Int. J. Syst. Evol. Microbiol.">
        <title>Complete genome of a new Firmicutes species belonging to the dominant human colonic microbiota ('Ruminococcus bicirculans') reveals two chromosomes and a selective capacity to utilize plant glucans.</title>
        <authorList>
            <consortium name="NISC Comparative Sequencing Program"/>
            <person name="Wegmann U."/>
            <person name="Louis P."/>
            <person name="Goesmann A."/>
            <person name="Henrissat B."/>
            <person name="Duncan S.H."/>
            <person name="Flint H.J."/>
        </authorList>
    </citation>
    <scope>NUCLEOTIDE SEQUENCE</scope>
    <source>
        <strain evidence="13">NBRC 105001</strain>
    </source>
</reference>
<dbReference type="RefSeq" id="WP_060992131.1">
    <property type="nucleotide sequence ID" value="NZ_BSOU01000002.1"/>
</dbReference>
<dbReference type="GO" id="GO:0042910">
    <property type="term" value="F:xenobiotic transmembrane transporter activity"/>
    <property type="evidence" value="ECO:0007669"/>
    <property type="project" value="InterPro"/>
</dbReference>
<dbReference type="CDD" id="cd13143">
    <property type="entry name" value="MATE_MepA_like"/>
    <property type="match status" value="1"/>
</dbReference>
<keyword evidence="9 12" id="KW-0472">Membrane</keyword>
<keyword evidence="5" id="KW-0813">Transport</keyword>
<evidence type="ECO:0000256" key="6">
    <source>
        <dbReference type="ARBA" id="ARBA00022475"/>
    </source>
</evidence>
<dbReference type="AlphaFoldDB" id="A0A2S7X6L7"/>
<dbReference type="Proteomes" id="UP000239273">
    <property type="component" value="Unassembled WGS sequence"/>
</dbReference>
<dbReference type="NCBIfam" id="TIGR00797">
    <property type="entry name" value="matE"/>
    <property type="match status" value="1"/>
</dbReference>
<evidence type="ECO:0000313" key="14">
    <source>
        <dbReference type="EMBL" id="PQJ87004.1"/>
    </source>
</evidence>
<feature type="transmembrane region" description="Helical" evidence="12">
    <location>
        <begin position="54"/>
        <end position="78"/>
    </location>
</feature>
<feature type="transmembrane region" description="Helical" evidence="12">
    <location>
        <begin position="262"/>
        <end position="286"/>
    </location>
</feature>
<dbReference type="GO" id="GO:0005886">
    <property type="term" value="C:plasma membrane"/>
    <property type="evidence" value="ECO:0007669"/>
    <property type="project" value="UniProtKB-SubCell"/>
</dbReference>
<dbReference type="EMBL" id="MSCP01000002">
    <property type="protein sequence ID" value="PQJ87004.1"/>
    <property type="molecule type" value="Genomic_DNA"/>
</dbReference>
<evidence type="ECO:0000313" key="16">
    <source>
        <dbReference type="Proteomes" id="UP001156660"/>
    </source>
</evidence>
<dbReference type="InterPro" id="IPR048279">
    <property type="entry name" value="MdtK-like"/>
</dbReference>
<evidence type="ECO:0000256" key="1">
    <source>
        <dbReference type="ARBA" id="ARBA00004429"/>
    </source>
</evidence>
<dbReference type="GO" id="GO:0015297">
    <property type="term" value="F:antiporter activity"/>
    <property type="evidence" value="ECO:0007669"/>
    <property type="project" value="InterPro"/>
</dbReference>
<dbReference type="InterPro" id="IPR051327">
    <property type="entry name" value="MATE_MepA_subfamily"/>
</dbReference>
<feature type="transmembrane region" description="Helical" evidence="12">
    <location>
        <begin position="134"/>
        <end position="154"/>
    </location>
</feature>
<keyword evidence="10" id="KW-0046">Antibiotic resistance</keyword>
<dbReference type="PANTHER" id="PTHR43823:SF3">
    <property type="entry name" value="MULTIDRUG EXPORT PROTEIN MEPA"/>
    <property type="match status" value="1"/>
</dbReference>
<keyword evidence="8 12" id="KW-1133">Transmembrane helix</keyword>
<evidence type="ECO:0000256" key="12">
    <source>
        <dbReference type="SAM" id="Phobius"/>
    </source>
</evidence>
<protein>
    <recommendedName>
        <fullName evidence="4">Multidrug export protein MepA</fullName>
    </recommendedName>
    <alternativeName>
        <fullName evidence="3">Multidrug resistance protein NorM</fullName>
    </alternativeName>
    <alternativeName>
        <fullName evidence="11">Na(+)/drug antiporter</fullName>
    </alternativeName>
</protein>
<proteinExistence type="inferred from homology"/>
<dbReference type="InterPro" id="IPR045070">
    <property type="entry name" value="MATE_MepA-like"/>
</dbReference>
<feature type="transmembrane region" description="Helical" evidence="12">
    <location>
        <begin position="414"/>
        <end position="434"/>
    </location>
</feature>
<keyword evidence="7 12" id="KW-0812">Transmembrane</keyword>
<dbReference type="EMBL" id="BSOU01000002">
    <property type="protein sequence ID" value="GLR73865.1"/>
    <property type="molecule type" value="Genomic_DNA"/>
</dbReference>
<dbReference type="InterPro" id="IPR002528">
    <property type="entry name" value="MATE_fam"/>
</dbReference>
<feature type="transmembrane region" description="Helical" evidence="12">
    <location>
        <begin position="193"/>
        <end position="213"/>
    </location>
</feature>
<feature type="transmembrane region" description="Helical" evidence="12">
    <location>
        <begin position="90"/>
        <end position="114"/>
    </location>
</feature>
<evidence type="ECO:0000256" key="2">
    <source>
        <dbReference type="ARBA" id="ARBA00008417"/>
    </source>
</evidence>
<reference evidence="16" key="3">
    <citation type="journal article" date="2019" name="Int. J. Syst. Evol. Microbiol.">
        <title>The Global Catalogue of Microorganisms (GCM) 10K type strain sequencing project: providing services to taxonomists for standard genome sequencing and annotation.</title>
        <authorList>
            <consortium name="The Broad Institute Genomics Platform"/>
            <consortium name="The Broad Institute Genome Sequencing Center for Infectious Disease"/>
            <person name="Wu L."/>
            <person name="Ma J."/>
        </authorList>
    </citation>
    <scope>NUCLEOTIDE SEQUENCE [LARGE SCALE GENOMIC DNA]</scope>
    <source>
        <strain evidence="16">NBRC 105001</strain>
    </source>
</reference>
<accession>A0A2S7X6L7</accession>
<evidence type="ECO:0000256" key="8">
    <source>
        <dbReference type="ARBA" id="ARBA00022989"/>
    </source>
</evidence>
<feature type="transmembrane region" description="Helical" evidence="12">
    <location>
        <begin position="166"/>
        <end position="187"/>
    </location>
</feature>
<reference evidence="14 15" key="2">
    <citation type="submission" date="2016-12" db="EMBL/GenBank/DDBJ databases">
        <title>Diversity of luminous bacteria.</title>
        <authorList>
            <person name="Yoshizawa S."/>
            <person name="Kogure K."/>
        </authorList>
    </citation>
    <scope>NUCLEOTIDE SEQUENCE [LARGE SCALE GENOMIC DNA]</scope>
    <source>
        <strain evidence="14 15">NBRC 105001</strain>
    </source>
</reference>
<evidence type="ECO:0000256" key="7">
    <source>
        <dbReference type="ARBA" id="ARBA00022692"/>
    </source>
</evidence>
<dbReference type="OrthoDB" id="9811110at2"/>
<dbReference type="Proteomes" id="UP001156660">
    <property type="component" value="Unassembled WGS sequence"/>
</dbReference>
<feature type="transmembrane region" description="Helical" evidence="12">
    <location>
        <begin position="237"/>
        <end position="256"/>
    </location>
</feature>
<evidence type="ECO:0000313" key="15">
    <source>
        <dbReference type="Proteomes" id="UP000239273"/>
    </source>
</evidence>
<organism evidence="14 15">
    <name type="scientific">Aliivibrio sifiae</name>
    <dbReference type="NCBI Taxonomy" id="566293"/>
    <lineage>
        <taxon>Bacteria</taxon>
        <taxon>Pseudomonadati</taxon>
        <taxon>Pseudomonadota</taxon>
        <taxon>Gammaproteobacteria</taxon>
        <taxon>Vibrionales</taxon>
        <taxon>Vibrionaceae</taxon>
        <taxon>Aliivibrio</taxon>
    </lineage>
</organism>
<keyword evidence="16" id="KW-1185">Reference proteome</keyword>
<feature type="transmembrane region" description="Helical" evidence="12">
    <location>
        <begin position="360"/>
        <end position="380"/>
    </location>
</feature>
<dbReference type="Pfam" id="PF01554">
    <property type="entry name" value="MatE"/>
    <property type="match status" value="2"/>
</dbReference>
<dbReference type="PIRSF" id="PIRSF006603">
    <property type="entry name" value="DinF"/>
    <property type="match status" value="1"/>
</dbReference>
<dbReference type="PANTHER" id="PTHR43823">
    <property type="entry name" value="SPORULATION PROTEIN YKVU"/>
    <property type="match status" value="1"/>
</dbReference>
<evidence type="ECO:0000256" key="3">
    <source>
        <dbReference type="ARBA" id="ARBA00013489"/>
    </source>
</evidence>
<name>A0A2S7X6L7_9GAMM</name>
<comment type="similarity">
    <text evidence="2">Belongs to the multi antimicrobial extrusion (MATE) (TC 2.A.66.1) family. MepA subfamily.</text>
</comment>
<comment type="subcellular location">
    <subcellularLocation>
        <location evidence="1">Cell inner membrane</location>
        <topology evidence="1">Multi-pass membrane protein</topology>
    </subcellularLocation>
</comment>
<comment type="caution">
    <text evidence="14">The sequence shown here is derived from an EMBL/GenBank/DDBJ whole genome shotgun (WGS) entry which is preliminary data.</text>
</comment>
<reference evidence="13" key="4">
    <citation type="submission" date="2023-01" db="EMBL/GenBank/DDBJ databases">
        <title>Draft genome sequence of Aliivibrio sifiae strain NBRC 105001.</title>
        <authorList>
            <person name="Sun Q."/>
            <person name="Mori K."/>
        </authorList>
    </citation>
    <scope>NUCLEOTIDE SEQUENCE</scope>
    <source>
        <strain evidence="13">NBRC 105001</strain>
    </source>
</reference>
<dbReference type="NCBIfam" id="NF007130">
    <property type="entry name" value="PRK09575.1"/>
    <property type="match status" value="1"/>
</dbReference>
<dbReference type="GO" id="GO:0046677">
    <property type="term" value="P:response to antibiotic"/>
    <property type="evidence" value="ECO:0007669"/>
    <property type="project" value="UniProtKB-KW"/>
</dbReference>
<keyword evidence="6" id="KW-1003">Cell membrane</keyword>
<feature type="transmembrane region" description="Helical" evidence="12">
    <location>
        <begin position="14"/>
        <end position="34"/>
    </location>
</feature>
<sequence length="461" mass="50208">MTTFHADSSITRTFWRYAIPSIAAMVVSGLYQIIDGIFVGHYIGFEGLAGINMAWPAICILGALGVMIGMGTGSVMSIYRGENKLEKTKVALTTGFWLLAILSLVAIVCIVLLSENILHAQGAEGKNFDFAMDYINVLMFGGFFTACATALPMLVRNDESPNVATFLLVVGALINIVLDYLFIGVMGLGLSGAALATLIAQAVVTVLGIHYFFTKRSSIQLSLNEVLFSRNKAKQSLTLGSSALVMYMYGSFVVAMHNALMMHYGSATTVGAYAIVGYLFMLYYLLAQGIAEGAQPPISYYFGAKENKKVYQIFKLALKWVTITGIGWVAILNISPELTTALFTNGDQSLIAETIVGIRYHLFAMFLDGIIVLVTIYFLSVNEGKKAMVISISNIIIQLPFLLILPKWLGIDGVWLAMPISNIALIVCITPMVWNHLKSQKIIPEIPLASVLQPQNSISMK</sequence>
<evidence type="ECO:0000256" key="11">
    <source>
        <dbReference type="ARBA" id="ARBA00030855"/>
    </source>
</evidence>